<evidence type="ECO:0000313" key="1">
    <source>
        <dbReference type="EMBL" id="SHO47649.1"/>
    </source>
</evidence>
<keyword evidence="2" id="KW-1185">Reference proteome</keyword>
<sequence length="77" mass="8785">MRTDNWSWEHVGGVTMRFFKKKNEVLDPYAVEKCSSCNKIVKRKFVEGDYVFKASGKCTACGTGQLMIDKIFGELVK</sequence>
<gene>
    <name evidence="1" type="ORF">NSIN_40163</name>
</gene>
<accession>A0A2H1EIM8</accession>
<evidence type="ECO:0000313" key="2">
    <source>
        <dbReference type="Proteomes" id="UP000232412"/>
    </source>
</evidence>
<reference evidence="2" key="1">
    <citation type="submission" date="2016-12" db="EMBL/GenBank/DDBJ databases">
        <authorList>
            <person name="Herbold C."/>
        </authorList>
    </citation>
    <scope>NUCLEOTIDE SEQUENCE [LARGE SCALE GENOMIC DNA]</scope>
</reference>
<dbReference type="Proteomes" id="UP000232412">
    <property type="component" value="Unassembled WGS sequence"/>
</dbReference>
<dbReference type="EMBL" id="FRFC01000005">
    <property type="protein sequence ID" value="SHO47649.1"/>
    <property type="molecule type" value="Genomic_DNA"/>
</dbReference>
<proteinExistence type="predicted"/>
<organism evidence="1 2">
    <name type="scientific">Nitrosotalea sinensis</name>
    <dbReference type="NCBI Taxonomy" id="1499975"/>
    <lineage>
        <taxon>Archaea</taxon>
        <taxon>Nitrososphaerota</taxon>
        <taxon>Nitrososphaeria</taxon>
        <taxon>Nitrosotaleales</taxon>
        <taxon>Nitrosotaleaceae</taxon>
        <taxon>Nitrosotalea</taxon>
    </lineage>
</organism>
<protein>
    <submittedName>
        <fullName evidence="1">Uncharacterized protein</fullName>
    </submittedName>
</protein>
<dbReference type="AlphaFoldDB" id="A0A2H1EIM8"/>
<name>A0A2H1EIM8_9ARCH</name>